<reference evidence="2 3" key="1">
    <citation type="submission" date="2016-11" db="EMBL/GenBank/DDBJ databases">
        <authorList>
            <person name="Jaros S."/>
            <person name="Januszkiewicz K."/>
            <person name="Wedrychowicz H."/>
        </authorList>
    </citation>
    <scope>NUCLEOTIDE SEQUENCE [LARGE SCALE GENOMIC DNA]</scope>
    <source>
        <strain evidence="2 3">DSM 8605</strain>
    </source>
</reference>
<evidence type="ECO:0000256" key="1">
    <source>
        <dbReference type="SAM" id="Coils"/>
    </source>
</evidence>
<dbReference type="Proteomes" id="UP000184447">
    <property type="component" value="Unassembled WGS sequence"/>
</dbReference>
<proteinExistence type="predicted"/>
<feature type="coiled-coil region" evidence="1">
    <location>
        <begin position="37"/>
        <end position="64"/>
    </location>
</feature>
<evidence type="ECO:0008006" key="4">
    <source>
        <dbReference type="Google" id="ProtNLM"/>
    </source>
</evidence>
<protein>
    <recommendedName>
        <fullName evidence="4">Short C-terminal domain-containing protein</fullName>
    </recommendedName>
</protein>
<evidence type="ECO:0000313" key="3">
    <source>
        <dbReference type="Proteomes" id="UP000184447"/>
    </source>
</evidence>
<accession>A0A1M5UPH4</accession>
<dbReference type="EMBL" id="FQXM01000008">
    <property type="protein sequence ID" value="SHH64864.1"/>
    <property type="molecule type" value="Genomic_DNA"/>
</dbReference>
<name>A0A1M5UPH4_9CLOT</name>
<sequence>MFMIWILIAVVFMYLIKEDKINLGLKYKNSHEEDPYILILKNRLAKGEIEIEEYELKKRIIENKYL</sequence>
<dbReference type="OrthoDB" id="2456654at2"/>
<evidence type="ECO:0000313" key="2">
    <source>
        <dbReference type="EMBL" id="SHH64864.1"/>
    </source>
</evidence>
<organism evidence="2 3">
    <name type="scientific">Clostridium grantii DSM 8605</name>
    <dbReference type="NCBI Taxonomy" id="1121316"/>
    <lineage>
        <taxon>Bacteria</taxon>
        <taxon>Bacillati</taxon>
        <taxon>Bacillota</taxon>
        <taxon>Clostridia</taxon>
        <taxon>Eubacteriales</taxon>
        <taxon>Clostridiaceae</taxon>
        <taxon>Clostridium</taxon>
    </lineage>
</organism>
<keyword evidence="1" id="KW-0175">Coiled coil</keyword>
<dbReference type="AlphaFoldDB" id="A0A1M5UPH4"/>
<dbReference type="RefSeq" id="WP_073338156.1">
    <property type="nucleotide sequence ID" value="NZ_FQXM01000008.1"/>
</dbReference>
<dbReference type="STRING" id="1121316.SAMN02745207_01865"/>
<gene>
    <name evidence="2" type="ORF">SAMN02745207_01865</name>
</gene>
<keyword evidence="3" id="KW-1185">Reference proteome</keyword>